<protein>
    <submittedName>
        <fullName evidence="1">Uncharacterized protein</fullName>
    </submittedName>
</protein>
<proteinExistence type="predicted"/>
<sequence>KQAPNLPITKTELNAEKTRILIPYIGSRNELVKLFNDVKVKSYWVRKYGTGSENPSDYTVTPFTIEETNELYDELITKINTAFFPDNIIYTSEDIERAFEKKAQMPPDFTTFPTSVENQLLPDSIKKDIFKSFNYFVPETLNNIITIVDDNEYANQIILIINAYKINPPLGYVENVAYIDVLFKKVYDIIRNDKGTFDNSIQKSSTLEGISSNEERFIPDIIDLINRLIQRYSFNEFIAEIESIIKDKIFIKMQLDRPLLKNTELSVMRQYIYQDSISIQNRINHIKEFMGCCNNNPNDK</sequence>
<evidence type="ECO:0000313" key="1">
    <source>
        <dbReference type="EMBL" id="SVD23321.1"/>
    </source>
</evidence>
<feature type="non-terminal residue" evidence="1">
    <location>
        <position position="300"/>
    </location>
</feature>
<dbReference type="AlphaFoldDB" id="A0A382TPB0"/>
<reference evidence="1" key="1">
    <citation type="submission" date="2018-05" db="EMBL/GenBank/DDBJ databases">
        <authorList>
            <person name="Lanie J.A."/>
            <person name="Ng W.-L."/>
            <person name="Kazmierczak K.M."/>
            <person name="Andrzejewski T.M."/>
            <person name="Davidsen T.M."/>
            <person name="Wayne K.J."/>
            <person name="Tettelin H."/>
            <person name="Glass J.I."/>
            <person name="Rusch D."/>
            <person name="Podicherti R."/>
            <person name="Tsui H.-C.T."/>
            <person name="Winkler M.E."/>
        </authorList>
    </citation>
    <scope>NUCLEOTIDE SEQUENCE</scope>
</reference>
<accession>A0A382TPB0</accession>
<gene>
    <name evidence="1" type="ORF">METZ01_LOCUS376175</name>
</gene>
<organism evidence="1">
    <name type="scientific">marine metagenome</name>
    <dbReference type="NCBI Taxonomy" id="408172"/>
    <lineage>
        <taxon>unclassified sequences</taxon>
        <taxon>metagenomes</taxon>
        <taxon>ecological metagenomes</taxon>
    </lineage>
</organism>
<name>A0A382TPB0_9ZZZZ</name>
<feature type="non-terminal residue" evidence="1">
    <location>
        <position position="1"/>
    </location>
</feature>
<dbReference type="EMBL" id="UINC01137776">
    <property type="protein sequence ID" value="SVD23321.1"/>
    <property type="molecule type" value="Genomic_DNA"/>
</dbReference>